<dbReference type="Proteomes" id="UP000038010">
    <property type="component" value="Unassembled WGS sequence"/>
</dbReference>
<accession>A0A0N0NHZ8</accession>
<keyword evidence="3" id="KW-0805">Transcription regulation</keyword>
<dbReference type="Pfam" id="PF00172">
    <property type="entry name" value="Zn_clus"/>
    <property type="match status" value="1"/>
</dbReference>
<dbReference type="GO" id="GO:0003677">
    <property type="term" value="F:DNA binding"/>
    <property type="evidence" value="ECO:0007669"/>
    <property type="project" value="UniProtKB-KW"/>
</dbReference>
<dbReference type="STRING" id="1664694.A0A0N0NHZ8"/>
<organism evidence="9 10">
    <name type="scientific">Cyphellophora attinorum</name>
    <dbReference type="NCBI Taxonomy" id="1664694"/>
    <lineage>
        <taxon>Eukaryota</taxon>
        <taxon>Fungi</taxon>
        <taxon>Dikarya</taxon>
        <taxon>Ascomycota</taxon>
        <taxon>Pezizomycotina</taxon>
        <taxon>Eurotiomycetes</taxon>
        <taxon>Chaetothyriomycetidae</taxon>
        <taxon>Chaetothyriales</taxon>
        <taxon>Cyphellophoraceae</taxon>
        <taxon>Cyphellophora</taxon>
    </lineage>
</organism>
<sequence length="1159" mass="128177">MPTTMMGLVTERMLQPEPEDHSVDVHSRSEKRQITRNRTSYSCQTCRKRKVKCDKGSPVCGGCLKTGDACIYGKLDQSPPPTGRAASSKRRNSGVSNDTGTPTQPRIGAAPGNVIIHSLEQQLARLADVVETMRRESSRGAGFNAPPSPESLEYQTSSDDGNRSRQASLAAGAVSDALVQKAGELSQSLSNLDITSSTVSYISKGKENFWSHLAAELQQLQYLIRGPPTLPAEKSLTEAMGIEQHECNAPREKPDPDAVIDECLDMHTFQLPPADSDSIDCLPCHVKTGDKSALLLPRRIKTLQDHTDEVDLLTSVPTEAQSNVLFRAWMSGVYPALPVVPMRITFLRYQRFWKWKRDLEDDADNNHESADMYIMPLLFAIWYTGALSLSAKAFQRLFPDTSRAALCAGYHDECVRMLTLVSFPAHTNPYLLASLVMLQSVPCAEEEPQQSSAYVNLMVRLAQSMGIHREPTLKEANPFDAETRRRVWWQVVQLDTYLAVSSGFPTLSNDATADARPVSQVKEMFIASREEEALLKNEKIEPIDDPFGQSLSIGSVAALVMRTYSSIAMATRKIVAMHMRTKPVDIRDLKEMNEIIAATEAEVRAVMNNIPAKGVPELGFIPADTSSRFPAQLDCDTSLESEPTDAEVTFYTGILTEDMPPNLARFHRQRTAAFHKWARIYLSMMCDKMHCIAYAPFLKNLKSKLWGGGRQCALHHCSAYFRKFLSLANDPSLEPFRWNWPGTAQPMHAAIILLVDLYERPRSVEAPRSRSLIDEVFSLSAPVNGIVGCSLGNTSQRPFREGGGDAWEMLRNLRATAWRKAGLDPDVLWTEEQQVLVGLAQPLTMEQKIARSMREDTLYDNSTPETGDSSMINKTLQGMFSEISTGNHAFQNPADGDVPQGTYQASPQHPIRLPGQQPMPFPLIKRKAAAATGNSQSLSTQHGNGAAAHIDANRFNDSLPTELQDESMGYPRWLNEKISSDGGNIKIHRSSNGKHLGSSSMPENQSVGTPDSIDGHTAPMMAAYQQLQDTTTGNGYGGPNHVHDGNGASALQPNAIYANYPAPPFQSAPTDFAAPVPGCTNQNINNDTSLHFSAPMQQQQLYTQQQPNNMQTQFIPPTLTTQQSTDPMDLSFDWEAWDAVFNQYSGYSDFMDDIPSWHQ</sequence>
<dbReference type="PANTHER" id="PTHR31001">
    <property type="entry name" value="UNCHARACTERIZED TRANSCRIPTIONAL REGULATORY PROTEIN"/>
    <property type="match status" value="1"/>
</dbReference>
<comment type="subcellular location">
    <subcellularLocation>
        <location evidence="1">Nucleus</location>
    </subcellularLocation>
</comment>
<dbReference type="AlphaFoldDB" id="A0A0N0NHZ8"/>
<dbReference type="PROSITE" id="PS50048">
    <property type="entry name" value="ZN2_CY6_FUNGAL_2"/>
    <property type="match status" value="1"/>
</dbReference>
<keyword evidence="10" id="KW-1185">Reference proteome</keyword>
<dbReference type="RefSeq" id="XP_017995224.1">
    <property type="nucleotide sequence ID" value="XM_018143875.1"/>
</dbReference>
<evidence type="ECO:0000256" key="6">
    <source>
        <dbReference type="ARBA" id="ARBA00023242"/>
    </source>
</evidence>
<dbReference type="Gene3D" id="4.10.240.10">
    <property type="entry name" value="Zn(2)-C6 fungal-type DNA-binding domain"/>
    <property type="match status" value="1"/>
</dbReference>
<dbReference type="VEuPathDB" id="FungiDB:AB675_3793"/>
<reference evidence="9 10" key="1">
    <citation type="submission" date="2015-06" db="EMBL/GenBank/DDBJ databases">
        <title>Draft genome of the ant-associated black yeast Phialophora attae CBS 131958.</title>
        <authorList>
            <person name="Moreno L.F."/>
            <person name="Stielow B.J."/>
            <person name="de Hoog S."/>
            <person name="Vicente V.A."/>
            <person name="Weiss V.A."/>
            <person name="de Vries M."/>
            <person name="Cruz L.M."/>
            <person name="Souza E.M."/>
        </authorList>
    </citation>
    <scope>NUCLEOTIDE SEQUENCE [LARGE SCALE GENOMIC DNA]</scope>
    <source>
        <strain evidence="9 10">CBS 131958</strain>
    </source>
</reference>
<dbReference type="InterPro" id="IPR001138">
    <property type="entry name" value="Zn2Cys6_DnaBD"/>
</dbReference>
<keyword evidence="6" id="KW-0539">Nucleus</keyword>
<feature type="compositionally biased region" description="Polar residues" evidence="7">
    <location>
        <begin position="93"/>
        <end position="104"/>
    </location>
</feature>
<evidence type="ECO:0000313" key="9">
    <source>
        <dbReference type="EMBL" id="KPI35261.1"/>
    </source>
</evidence>
<feature type="region of interest" description="Disordered" evidence="7">
    <location>
        <begin position="78"/>
        <end position="109"/>
    </location>
</feature>
<dbReference type="Pfam" id="PF04082">
    <property type="entry name" value="Fungal_trans"/>
    <property type="match status" value="1"/>
</dbReference>
<evidence type="ECO:0000256" key="3">
    <source>
        <dbReference type="ARBA" id="ARBA00023015"/>
    </source>
</evidence>
<dbReference type="CDD" id="cd00067">
    <property type="entry name" value="GAL4"/>
    <property type="match status" value="1"/>
</dbReference>
<feature type="compositionally biased region" description="Polar residues" evidence="7">
    <location>
        <begin position="153"/>
        <end position="167"/>
    </location>
</feature>
<feature type="domain" description="Zn(2)-C6 fungal-type" evidence="8">
    <location>
        <begin position="42"/>
        <end position="72"/>
    </location>
</feature>
<keyword evidence="4" id="KW-0238">DNA-binding</keyword>
<evidence type="ECO:0000256" key="2">
    <source>
        <dbReference type="ARBA" id="ARBA00022723"/>
    </source>
</evidence>
<dbReference type="PROSITE" id="PS00463">
    <property type="entry name" value="ZN2_CY6_FUNGAL_1"/>
    <property type="match status" value="1"/>
</dbReference>
<feature type="region of interest" description="Disordered" evidence="7">
    <location>
        <begin position="137"/>
        <end position="169"/>
    </location>
</feature>
<protein>
    <recommendedName>
        <fullName evidence="8">Zn(2)-C6 fungal-type domain-containing protein</fullName>
    </recommendedName>
</protein>
<dbReference type="OrthoDB" id="3989227at2759"/>
<name>A0A0N0NHZ8_9EURO</name>
<dbReference type="SMART" id="SM00066">
    <property type="entry name" value="GAL4"/>
    <property type="match status" value="1"/>
</dbReference>
<gene>
    <name evidence="9" type="ORF">AB675_3793</name>
</gene>
<comment type="caution">
    <text evidence="9">The sequence shown here is derived from an EMBL/GenBank/DDBJ whole genome shotgun (WGS) entry which is preliminary data.</text>
</comment>
<evidence type="ECO:0000256" key="4">
    <source>
        <dbReference type="ARBA" id="ARBA00023125"/>
    </source>
</evidence>
<dbReference type="GO" id="GO:0000981">
    <property type="term" value="F:DNA-binding transcription factor activity, RNA polymerase II-specific"/>
    <property type="evidence" value="ECO:0007669"/>
    <property type="project" value="InterPro"/>
</dbReference>
<dbReference type="GO" id="GO:0008270">
    <property type="term" value="F:zinc ion binding"/>
    <property type="evidence" value="ECO:0007669"/>
    <property type="project" value="InterPro"/>
</dbReference>
<dbReference type="InterPro" id="IPR007219">
    <property type="entry name" value="XnlR_reg_dom"/>
</dbReference>
<evidence type="ECO:0000256" key="7">
    <source>
        <dbReference type="SAM" id="MobiDB-lite"/>
    </source>
</evidence>
<keyword evidence="2" id="KW-0479">Metal-binding</keyword>
<dbReference type="InterPro" id="IPR050613">
    <property type="entry name" value="Sec_Metabolite_Reg"/>
</dbReference>
<dbReference type="CDD" id="cd12148">
    <property type="entry name" value="fungal_TF_MHR"/>
    <property type="match status" value="1"/>
</dbReference>
<dbReference type="SMART" id="SM00906">
    <property type="entry name" value="Fungal_trans"/>
    <property type="match status" value="1"/>
</dbReference>
<evidence type="ECO:0000256" key="5">
    <source>
        <dbReference type="ARBA" id="ARBA00023163"/>
    </source>
</evidence>
<dbReference type="EMBL" id="LFJN01000042">
    <property type="protein sequence ID" value="KPI35261.1"/>
    <property type="molecule type" value="Genomic_DNA"/>
</dbReference>
<dbReference type="SUPFAM" id="SSF57701">
    <property type="entry name" value="Zn2/Cys6 DNA-binding domain"/>
    <property type="match status" value="1"/>
</dbReference>
<evidence type="ECO:0000256" key="1">
    <source>
        <dbReference type="ARBA" id="ARBA00004123"/>
    </source>
</evidence>
<evidence type="ECO:0000259" key="8">
    <source>
        <dbReference type="PROSITE" id="PS50048"/>
    </source>
</evidence>
<proteinExistence type="predicted"/>
<dbReference type="GO" id="GO:0005634">
    <property type="term" value="C:nucleus"/>
    <property type="evidence" value="ECO:0007669"/>
    <property type="project" value="UniProtKB-SubCell"/>
</dbReference>
<dbReference type="PANTHER" id="PTHR31001:SF79">
    <property type="entry name" value="ZN(II)2CYS6 TRANSCRIPTION FACTOR (EUROFUNG)"/>
    <property type="match status" value="1"/>
</dbReference>
<keyword evidence="5" id="KW-0804">Transcription</keyword>
<dbReference type="InterPro" id="IPR036864">
    <property type="entry name" value="Zn2-C6_fun-type_DNA-bd_sf"/>
</dbReference>
<evidence type="ECO:0000313" key="10">
    <source>
        <dbReference type="Proteomes" id="UP000038010"/>
    </source>
</evidence>
<dbReference type="GeneID" id="28735755"/>
<dbReference type="GO" id="GO:0006351">
    <property type="term" value="P:DNA-templated transcription"/>
    <property type="evidence" value="ECO:0007669"/>
    <property type="project" value="InterPro"/>
</dbReference>